<keyword evidence="2 5" id="KW-0808">Transferase</keyword>
<dbReference type="Gene3D" id="2.160.10.10">
    <property type="entry name" value="Hexapeptide repeat proteins"/>
    <property type="match status" value="1"/>
</dbReference>
<gene>
    <name evidence="5" type="ORF">SAMN05444851_2416</name>
</gene>
<evidence type="ECO:0000313" key="5">
    <source>
        <dbReference type="EMBL" id="SEW24512.1"/>
    </source>
</evidence>
<name>A0A1I0QC61_9RHOB</name>
<dbReference type="RefSeq" id="WP_091430887.1">
    <property type="nucleotide sequence ID" value="NZ_FOJB01000001.1"/>
</dbReference>
<keyword evidence="3" id="KW-0677">Repeat</keyword>
<evidence type="ECO:0000256" key="2">
    <source>
        <dbReference type="ARBA" id="ARBA00022679"/>
    </source>
</evidence>
<dbReference type="CDD" id="cd03349">
    <property type="entry name" value="LbH_XAT"/>
    <property type="match status" value="1"/>
</dbReference>
<sequence>MPFSMPDATRVYPVTLPDGSIHAGTVFLSNVIDQPNIDIGAFSYASDFDPPPPDGWATRLAPYHFPKSEGRLSIGKFCQIAHGVRFITATANHAFAGLTSFPFGIFALDQELMAQPDSRDTMIGHDVWLGYGAIVCPAVTIGNGAIIGAGAVVRADVPDYAIVTGNPAHVVKMRLSPDDITRMNRLAWWDWPVEHIARARAALEAGDVDGLEALAPDA</sequence>
<dbReference type="OrthoDB" id="9815592at2"/>
<dbReference type="STRING" id="1173584.SAMN05444851_2416"/>
<dbReference type="GO" id="GO:0016746">
    <property type="term" value="F:acyltransferase activity"/>
    <property type="evidence" value="ECO:0007669"/>
    <property type="project" value="UniProtKB-KW"/>
</dbReference>
<keyword evidence="6" id="KW-1185">Reference proteome</keyword>
<keyword evidence="4" id="KW-0012">Acyltransferase</keyword>
<protein>
    <submittedName>
        <fullName evidence="5">Virginiamycin A acetyltransferase</fullName>
    </submittedName>
</protein>
<comment type="similarity">
    <text evidence="1">Belongs to the transferase hexapeptide repeat family.</text>
</comment>
<reference evidence="5 6" key="1">
    <citation type="submission" date="2016-10" db="EMBL/GenBank/DDBJ databases">
        <authorList>
            <person name="de Groot N.N."/>
        </authorList>
    </citation>
    <scope>NUCLEOTIDE SEQUENCE [LARGE SCALE GENOMIC DNA]</scope>
    <source>
        <strain evidence="5 6">DSM 29439</strain>
    </source>
</reference>
<evidence type="ECO:0000256" key="3">
    <source>
        <dbReference type="ARBA" id="ARBA00022737"/>
    </source>
</evidence>
<accession>A0A1I0QC61</accession>
<dbReference type="AlphaFoldDB" id="A0A1I0QC61"/>
<dbReference type="InterPro" id="IPR018357">
    <property type="entry name" value="Hexapep_transf_CS"/>
</dbReference>
<dbReference type="PANTHER" id="PTHR43300">
    <property type="entry name" value="ACETYLTRANSFERASE"/>
    <property type="match status" value="1"/>
</dbReference>
<dbReference type="Pfam" id="PF00132">
    <property type="entry name" value="Hexapep"/>
    <property type="match status" value="1"/>
</dbReference>
<dbReference type="InterPro" id="IPR050179">
    <property type="entry name" value="Trans_hexapeptide_repeat"/>
</dbReference>
<dbReference type="InterPro" id="IPR001451">
    <property type="entry name" value="Hexapep"/>
</dbReference>
<evidence type="ECO:0000256" key="4">
    <source>
        <dbReference type="ARBA" id="ARBA00023315"/>
    </source>
</evidence>
<dbReference type="PANTHER" id="PTHR43300:SF11">
    <property type="entry name" value="ACETYLTRANSFERASE RV3034C-RELATED"/>
    <property type="match status" value="1"/>
</dbReference>
<proteinExistence type="inferred from homology"/>
<evidence type="ECO:0000313" key="6">
    <source>
        <dbReference type="Proteomes" id="UP000199650"/>
    </source>
</evidence>
<dbReference type="PROSITE" id="PS00101">
    <property type="entry name" value="HEXAPEP_TRANSFERASES"/>
    <property type="match status" value="1"/>
</dbReference>
<dbReference type="Proteomes" id="UP000199650">
    <property type="component" value="Unassembled WGS sequence"/>
</dbReference>
<evidence type="ECO:0000256" key="1">
    <source>
        <dbReference type="ARBA" id="ARBA00007274"/>
    </source>
</evidence>
<dbReference type="InterPro" id="IPR011004">
    <property type="entry name" value="Trimer_LpxA-like_sf"/>
</dbReference>
<dbReference type="EMBL" id="FOJB01000001">
    <property type="protein sequence ID" value="SEW24512.1"/>
    <property type="molecule type" value="Genomic_DNA"/>
</dbReference>
<dbReference type="SUPFAM" id="SSF51161">
    <property type="entry name" value="Trimeric LpxA-like enzymes"/>
    <property type="match status" value="1"/>
</dbReference>
<organism evidence="5 6">
    <name type="scientific">Aliiroseovarius sediminilitoris</name>
    <dbReference type="NCBI Taxonomy" id="1173584"/>
    <lineage>
        <taxon>Bacteria</taxon>
        <taxon>Pseudomonadati</taxon>
        <taxon>Pseudomonadota</taxon>
        <taxon>Alphaproteobacteria</taxon>
        <taxon>Rhodobacterales</taxon>
        <taxon>Paracoccaceae</taxon>
        <taxon>Aliiroseovarius</taxon>
    </lineage>
</organism>